<evidence type="ECO:0000313" key="2">
    <source>
        <dbReference type="Proteomes" id="UP000236721"/>
    </source>
</evidence>
<dbReference type="AlphaFoldDB" id="A0A1H5WG72"/>
<keyword evidence="2" id="KW-1185">Reference proteome</keyword>
<dbReference type="EMBL" id="FNVG01000005">
    <property type="protein sequence ID" value="SEF98348.1"/>
    <property type="molecule type" value="Genomic_DNA"/>
</dbReference>
<protein>
    <submittedName>
        <fullName evidence="1">Uncharacterized protein</fullName>
    </submittedName>
</protein>
<proteinExistence type="predicted"/>
<sequence>MEINPYINGVHSFALGLKALHEFLKEDNNEPFLLKEVIMKLHHGLETLLKDSLFKRNPVFLLDEKTNVAKIIKYYEDFNDSNNHYLLDEAHTITPEEAIKRIQKLKIASTVNEQEFSQLVKSFKELNALRNQLQHFAIKANPDRIVRLLGNLVPRGRKLINACYADVFSPIGTSRSSLIPHIPTGNTRDLYNPVHDITPDLNRFYDQSSTVLDELSSKYDELLNEAIRAFRGSSIPELPIKVSFKSHGNVGCPPYMPEIDCKGWVNESFSVHTNSKVRNFFGERPCSALYEASIHVEQPHIITDGEHMSMDVRSKLKITIEGLVDIISSKEIIDISGFDEHLQYLSKPEIRIFVEIECEGVGMFNESHYDIRKVEAISGVLRAELRSSVFGDESPSIKGLQSISLNKHNTAFRFHSFVDSTRKLTDHHSLELKIEDKAELKF</sequence>
<accession>A0A1H5WG72</accession>
<name>A0A1H5WG72_9VIBR</name>
<dbReference type="Proteomes" id="UP000236721">
    <property type="component" value="Unassembled WGS sequence"/>
</dbReference>
<dbReference type="OrthoDB" id="9758243at2"/>
<dbReference type="RefSeq" id="WP_103879750.1">
    <property type="nucleotide sequence ID" value="NZ_FNVG01000005.1"/>
</dbReference>
<reference evidence="2" key="1">
    <citation type="submission" date="2016-10" db="EMBL/GenBank/DDBJ databases">
        <authorList>
            <person name="Varghese N."/>
            <person name="Submissions S."/>
        </authorList>
    </citation>
    <scope>NUCLEOTIDE SEQUENCE [LARGE SCALE GENOMIC DNA]</scope>
    <source>
        <strain evidence="2">CGMCC 1.7062</strain>
    </source>
</reference>
<gene>
    <name evidence="1" type="ORF">SAMN04488244_105256</name>
</gene>
<organism evidence="1 2">
    <name type="scientific">Vibrio hangzhouensis</name>
    <dbReference type="NCBI Taxonomy" id="462991"/>
    <lineage>
        <taxon>Bacteria</taxon>
        <taxon>Pseudomonadati</taxon>
        <taxon>Pseudomonadota</taxon>
        <taxon>Gammaproteobacteria</taxon>
        <taxon>Vibrionales</taxon>
        <taxon>Vibrionaceae</taxon>
        <taxon>Vibrio</taxon>
    </lineage>
</organism>
<evidence type="ECO:0000313" key="1">
    <source>
        <dbReference type="EMBL" id="SEF98348.1"/>
    </source>
</evidence>